<dbReference type="Proteomes" id="UP000324797">
    <property type="component" value="Unassembled WGS sequence"/>
</dbReference>
<sequence>MEVRTTQDSILKAFGLLLQAQSKPRQVKQKFAYRQFGTAVHAKRRLSRAEAASIDALVAKLKALDPRDDANNTAIEGLLKELSALPVKFVPIKYEQRIDYSKSYR</sequence>
<name>A0A5S4YPW5_9BRAD</name>
<evidence type="ECO:0000313" key="2">
    <source>
        <dbReference type="Proteomes" id="UP000324797"/>
    </source>
</evidence>
<dbReference type="EMBL" id="VSTH01000051">
    <property type="protein sequence ID" value="TYO65415.1"/>
    <property type="molecule type" value="Genomic_DNA"/>
</dbReference>
<keyword evidence="2" id="KW-1185">Reference proteome</keyword>
<protein>
    <submittedName>
        <fullName evidence="1">Uncharacterized protein</fullName>
    </submittedName>
</protein>
<organism evidence="1 2">
    <name type="scientific">Bradyrhizobium hipponense</name>
    <dbReference type="NCBI Taxonomy" id="2605638"/>
    <lineage>
        <taxon>Bacteria</taxon>
        <taxon>Pseudomonadati</taxon>
        <taxon>Pseudomonadota</taxon>
        <taxon>Alphaproteobacteria</taxon>
        <taxon>Hyphomicrobiales</taxon>
        <taxon>Nitrobacteraceae</taxon>
        <taxon>Bradyrhizobium</taxon>
    </lineage>
</organism>
<evidence type="ECO:0000313" key="1">
    <source>
        <dbReference type="EMBL" id="TYO65415.1"/>
    </source>
</evidence>
<accession>A0A5S4YPW5</accession>
<reference evidence="1 2" key="1">
    <citation type="submission" date="2019-08" db="EMBL/GenBank/DDBJ databases">
        <title>Bradyrhizobium hipponensis sp. nov., a rhizobium isolated from a Lupinus angustifolius root nodule in Tunisia.</title>
        <authorList>
            <person name="Off K."/>
            <person name="Rejili M."/>
            <person name="Mars M."/>
            <person name="Brachmann A."/>
            <person name="Marin M."/>
        </authorList>
    </citation>
    <scope>NUCLEOTIDE SEQUENCE [LARGE SCALE GENOMIC DNA]</scope>
    <source>
        <strain evidence="2">aSej3</strain>
    </source>
</reference>
<comment type="caution">
    <text evidence="1">The sequence shown here is derived from an EMBL/GenBank/DDBJ whole genome shotgun (WGS) entry which is preliminary data.</text>
</comment>
<dbReference type="RefSeq" id="WP_148740349.1">
    <property type="nucleotide sequence ID" value="NZ_VSTH01000051.1"/>
</dbReference>
<proteinExistence type="predicted"/>
<gene>
    <name evidence="1" type="ORF">FXV83_15885</name>
</gene>
<dbReference type="AlphaFoldDB" id="A0A5S4YPW5"/>